<dbReference type="InterPro" id="IPR051711">
    <property type="entry name" value="Stress_Response_Reg"/>
</dbReference>
<dbReference type="AlphaFoldDB" id="A0AAD7QT44"/>
<protein>
    <submittedName>
        <fullName evidence="10">Fungal-specific transcription factor domain-containing protein</fullName>
    </submittedName>
</protein>
<feature type="domain" description="Zn(2)-C6 fungal-type" evidence="9">
    <location>
        <begin position="76"/>
        <end position="105"/>
    </location>
</feature>
<keyword evidence="2" id="KW-0479">Metal-binding</keyword>
<evidence type="ECO:0000256" key="2">
    <source>
        <dbReference type="ARBA" id="ARBA00022723"/>
    </source>
</evidence>
<evidence type="ECO:0000256" key="4">
    <source>
        <dbReference type="ARBA" id="ARBA00023125"/>
    </source>
</evidence>
<proteinExistence type="predicted"/>
<keyword evidence="6" id="KW-0539">Nucleus</keyword>
<evidence type="ECO:0000256" key="1">
    <source>
        <dbReference type="ARBA" id="ARBA00004123"/>
    </source>
</evidence>
<gene>
    <name evidence="10" type="ORF">POJ06DRAFT_83127</name>
</gene>
<comment type="subcellular location">
    <subcellularLocation>
        <location evidence="1">Nucleus</location>
    </subcellularLocation>
</comment>
<feature type="transmembrane region" description="Helical" evidence="8">
    <location>
        <begin position="683"/>
        <end position="703"/>
    </location>
</feature>
<dbReference type="InterPro" id="IPR001138">
    <property type="entry name" value="Zn2Cys6_DnaBD"/>
</dbReference>
<keyword evidence="8" id="KW-1133">Transmembrane helix</keyword>
<dbReference type="GO" id="GO:0006351">
    <property type="term" value="P:DNA-templated transcription"/>
    <property type="evidence" value="ECO:0007669"/>
    <property type="project" value="InterPro"/>
</dbReference>
<dbReference type="SMART" id="SM00066">
    <property type="entry name" value="GAL4"/>
    <property type="match status" value="1"/>
</dbReference>
<dbReference type="SUPFAM" id="SSF57701">
    <property type="entry name" value="Zn2/Cys6 DNA-binding domain"/>
    <property type="match status" value="1"/>
</dbReference>
<accession>A0AAD7QT44</accession>
<evidence type="ECO:0000256" key="3">
    <source>
        <dbReference type="ARBA" id="ARBA00023015"/>
    </source>
</evidence>
<evidence type="ECO:0000313" key="11">
    <source>
        <dbReference type="Proteomes" id="UP001217417"/>
    </source>
</evidence>
<dbReference type="GO" id="GO:0000981">
    <property type="term" value="F:DNA-binding transcription factor activity, RNA polymerase II-specific"/>
    <property type="evidence" value="ECO:0007669"/>
    <property type="project" value="InterPro"/>
</dbReference>
<evidence type="ECO:0000313" key="10">
    <source>
        <dbReference type="EMBL" id="KAJ8100861.1"/>
    </source>
</evidence>
<name>A0AAD7QT44_9ASCO</name>
<dbReference type="GO" id="GO:0043565">
    <property type="term" value="F:sequence-specific DNA binding"/>
    <property type="evidence" value="ECO:0007669"/>
    <property type="project" value="TreeGrafter"/>
</dbReference>
<keyword evidence="11" id="KW-1185">Reference proteome</keyword>
<comment type="caution">
    <text evidence="10">The sequence shown here is derived from an EMBL/GenBank/DDBJ whole genome shotgun (WGS) entry which is preliminary data.</text>
</comment>
<keyword evidence="8" id="KW-0472">Membrane</keyword>
<feature type="compositionally biased region" description="Polar residues" evidence="7">
    <location>
        <begin position="17"/>
        <end position="38"/>
    </location>
</feature>
<dbReference type="InterPro" id="IPR007219">
    <property type="entry name" value="XnlR_reg_dom"/>
</dbReference>
<dbReference type="PANTHER" id="PTHR47540">
    <property type="entry name" value="THIAMINE REPRESSIBLE GENES REGULATORY PROTEIN THI5"/>
    <property type="match status" value="1"/>
</dbReference>
<sequence length="751" mass="84222">MLSSLATEIDSREWCEQSPSQTAHSVSKLSSVSVTESEANPRRLKRQYAEKRQSQDESERTETTACKKIRKNSTRACDACKRRKVKCDGTLPCMRCVNNKINCAYNEKYTRGVYPAPNLSSSAMSLAQNIDERQVAMVPLSDATASTAVISNLDNTLGDPAVIDTSSSLVASREGSPDAEERLHESFLGGSSNLLYSHTARVQLTQSGREKPVESVAHIKHVDDVPYHASVEEQGTARVLDATFSAEMGRHNDSISEPAIPRRTNNRQRRPRGTSGRFWFSESAAGEIDAKILSLPSKTFAMQLVAWYFDNASPTYRILHRPSVEHWIECGFYADDEPFDISDDEAARPGLRVSNTTNPSKNANNQSLLTDRSISALLFSIWAMGCQFPVGVRPGSKQKRMLQRRAEQFYLIAQKELRMEQSLVDRLTTLQAQFIMCQYLLTTSRVKASWDLLASVKNIANNLDLNRRNSGCKASSTKSNDILYIELRKRAFWAIYTLDSYMCAMLGKTLTFSDEDITVGLPALTDDCRALHASPADDDEQDEEESEPSLMYTPIAHAKLSKIIRQVLRRLYSDVDPENQEDVIDELGDKVVKWVEELPSFLRLRSSGGLKLPYSRQLDVVRLAHAHALILIYRPSLNIPVGGQGSPKPNVGISLRKQRHQEKCLDAALSVARIRGFKDLSGSYWYISYIYFSAATVMFVFLAQHPNSLKKKEILQCAKKLCHMERMLAAQNDMAKRYVSALTVSVRACVR</sequence>
<dbReference type="EMBL" id="JARPMG010000004">
    <property type="protein sequence ID" value="KAJ8100861.1"/>
    <property type="molecule type" value="Genomic_DNA"/>
</dbReference>
<evidence type="ECO:0000256" key="8">
    <source>
        <dbReference type="SAM" id="Phobius"/>
    </source>
</evidence>
<keyword evidence="5" id="KW-0804">Transcription</keyword>
<dbReference type="Pfam" id="PF04082">
    <property type="entry name" value="Fungal_trans"/>
    <property type="match status" value="1"/>
</dbReference>
<keyword evidence="8" id="KW-0812">Transmembrane</keyword>
<keyword evidence="3" id="KW-0805">Transcription regulation</keyword>
<dbReference type="Pfam" id="PF00172">
    <property type="entry name" value="Zn_clus"/>
    <property type="match status" value="1"/>
</dbReference>
<dbReference type="GeneID" id="80886795"/>
<dbReference type="CDD" id="cd00067">
    <property type="entry name" value="GAL4"/>
    <property type="match status" value="1"/>
</dbReference>
<dbReference type="GO" id="GO:0005634">
    <property type="term" value="C:nucleus"/>
    <property type="evidence" value="ECO:0007669"/>
    <property type="project" value="UniProtKB-SubCell"/>
</dbReference>
<dbReference type="PANTHER" id="PTHR47540:SF2">
    <property type="entry name" value="ZN(II)2CYS6 TRANSCRIPTION FACTOR (EUROFUNG)"/>
    <property type="match status" value="1"/>
</dbReference>
<dbReference type="GO" id="GO:0045944">
    <property type="term" value="P:positive regulation of transcription by RNA polymerase II"/>
    <property type="evidence" value="ECO:0007669"/>
    <property type="project" value="TreeGrafter"/>
</dbReference>
<dbReference type="RefSeq" id="XP_056044311.1">
    <property type="nucleotide sequence ID" value="XM_056191629.1"/>
</dbReference>
<dbReference type="InterPro" id="IPR036864">
    <property type="entry name" value="Zn2-C6_fun-type_DNA-bd_sf"/>
</dbReference>
<evidence type="ECO:0000256" key="7">
    <source>
        <dbReference type="SAM" id="MobiDB-lite"/>
    </source>
</evidence>
<dbReference type="SMART" id="SM00906">
    <property type="entry name" value="Fungal_trans"/>
    <property type="match status" value="1"/>
</dbReference>
<keyword evidence="4" id="KW-0238">DNA-binding</keyword>
<dbReference type="CDD" id="cd12148">
    <property type="entry name" value="fungal_TF_MHR"/>
    <property type="match status" value="1"/>
</dbReference>
<dbReference type="Proteomes" id="UP001217417">
    <property type="component" value="Unassembled WGS sequence"/>
</dbReference>
<feature type="compositionally biased region" description="Basic and acidic residues" evidence="7">
    <location>
        <begin position="47"/>
        <end position="62"/>
    </location>
</feature>
<evidence type="ECO:0000259" key="9">
    <source>
        <dbReference type="PROSITE" id="PS50048"/>
    </source>
</evidence>
<evidence type="ECO:0000256" key="6">
    <source>
        <dbReference type="ARBA" id="ARBA00023242"/>
    </source>
</evidence>
<feature type="region of interest" description="Disordered" evidence="7">
    <location>
        <begin position="1"/>
        <end position="63"/>
    </location>
</feature>
<dbReference type="Gene3D" id="4.10.240.10">
    <property type="entry name" value="Zn(2)-C6 fungal-type DNA-binding domain"/>
    <property type="match status" value="1"/>
</dbReference>
<dbReference type="PROSITE" id="PS00463">
    <property type="entry name" value="ZN2_CY6_FUNGAL_1"/>
    <property type="match status" value="1"/>
</dbReference>
<dbReference type="PROSITE" id="PS50048">
    <property type="entry name" value="ZN2_CY6_FUNGAL_2"/>
    <property type="match status" value="1"/>
</dbReference>
<evidence type="ECO:0000256" key="5">
    <source>
        <dbReference type="ARBA" id="ARBA00023163"/>
    </source>
</evidence>
<organism evidence="10 11">
    <name type="scientific">Lipomyces tetrasporus</name>
    <dbReference type="NCBI Taxonomy" id="54092"/>
    <lineage>
        <taxon>Eukaryota</taxon>
        <taxon>Fungi</taxon>
        <taxon>Dikarya</taxon>
        <taxon>Ascomycota</taxon>
        <taxon>Saccharomycotina</taxon>
        <taxon>Lipomycetes</taxon>
        <taxon>Lipomycetales</taxon>
        <taxon>Lipomycetaceae</taxon>
        <taxon>Lipomyces</taxon>
    </lineage>
</organism>
<reference evidence="10" key="1">
    <citation type="submission" date="2023-03" db="EMBL/GenBank/DDBJ databases">
        <title>Near-Complete genome sequence of Lipomyces tetrasporous NRRL Y-64009, an oleaginous yeast capable of growing on lignocellulosic hydrolysates.</title>
        <authorList>
            <consortium name="Lawrence Berkeley National Laboratory"/>
            <person name="Jagtap S.S."/>
            <person name="Liu J.-J."/>
            <person name="Walukiewicz H.E."/>
            <person name="Pangilinan J."/>
            <person name="Lipzen A."/>
            <person name="Ahrendt S."/>
            <person name="Koriabine M."/>
            <person name="Cobaugh K."/>
            <person name="Salamov A."/>
            <person name="Yoshinaga Y."/>
            <person name="Ng V."/>
            <person name="Daum C."/>
            <person name="Grigoriev I.V."/>
            <person name="Slininger P.J."/>
            <person name="Dien B.S."/>
            <person name="Jin Y.-S."/>
            <person name="Rao C.V."/>
        </authorList>
    </citation>
    <scope>NUCLEOTIDE SEQUENCE</scope>
    <source>
        <strain evidence="10">NRRL Y-64009</strain>
    </source>
</reference>
<feature type="region of interest" description="Disordered" evidence="7">
    <location>
        <begin position="252"/>
        <end position="276"/>
    </location>
</feature>
<dbReference type="GO" id="GO:0008270">
    <property type="term" value="F:zinc ion binding"/>
    <property type="evidence" value="ECO:0007669"/>
    <property type="project" value="InterPro"/>
</dbReference>